<dbReference type="EMBL" id="LUCV01000049">
    <property type="protein sequence ID" value="OAI84875.1"/>
    <property type="molecule type" value="Genomic_DNA"/>
</dbReference>
<dbReference type="Proteomes" id="UP000077752">
    <property type="component" value="Unassembled WGS sequence"/>
</dbReference>
<accession>A0A177SA86</accession>
<comment type="caution">
    <text evidence="1">The sequence shown here is derived from an EMBL/GenBank/DDBJ whole genome shotgun (WGS) entry which is preliminary data.</text>
</comment>
<name>A0A177SA86_PSEPU</name>
<evidence type="ECO:0008006" key="3">
    <source>
        <dbReference type="Google" id="ProtNLM"/>
    </source>
</evidence>
<protein>
    <recommendedName>
        <fullName evidence="3">Phage protein</fullName>
    </recommendedName>
</protein>
<evidence type="ECO:0000313" key="1">
    <source>
        <dbReference type="EMBL" id="OAI84875.1"/>
    </source>
</evidence>
<proteinExistence type="predicted"/>
<evidence type="ECO:0000313" key="2">
    <source>
        <dbReference type="Proteomes" id="UP000077752"/>
    </source>
</evidence>
<dbReference type="AlphaFoldDB" id="A0A177SA86"/>
<reference evidence="1 2" key="1">
    <citation type="submission" date="2016-03" db="EMBL/GenBank/DDBJ databases">
        <title>Draft Genome Assembly of Pseudomonas putida strain CBF10-2.</title>
        <authorList>
            <person name="Iyer R.S."/>
            <person name="Damania A."/>
        </authorList>
    </citation>
    <scope>NUCLEOTIDE SEQUENCE [LARGE SCALE GENOMIC DNA]</scope>
    <source>
        <strain evidence="1 2">CBF10-2</strain>
    </source>
</reference>
<dbReference type="RefSeq" id="WP_064304659.1">
    <property type="nucleotide sequence ID" value="NZ_LUCV01000049.1"/>
</dbReference>
<organism evidence="1 2">
    <name type="scientific">Pseudomonas putida</name>
    <name type="common">Arthrobacter siderocapsulatus</name>
    <dbReference type="NCBI Taxonomy" id="303"/>
    <lineage>
        <taxon>Bacteria</taxon>
        <taxon>Pseudomonadati</taxon>
        <taxon>Pseudomonadota</taxon>
        <taxon>Gammaproteobacteria</taxon>
        <taxon>Pseudomonadales</taxon>
        <taxon>Pseudomonadaceae</taxon>
        <taxon>Pseudomonas</taxon>
    </lineage>
</organism>
<gene>
    <name evidence="1" type="ORF">AYO28_03060</name>
</gene>
<sequence>MADIYDRCRALAVRMLAPRDRGGKGAEMTLQRRQQGAYDPVAGGATTVTVSHAGSAFRDTYAQKDIDGTRIRQGDVKLLVSPEKLDGTELPVPTTQDQVIFDGKTYTLIAVAPWNYAGLDVGFEVQARA</sequence>